<keyword evidence="3" id="KW-1185">Reference proteome</keyword>
<dbReference type="InterPro" id="IPR017946">
    <property type="entry name" value="PLC-like_Pdiesterase_TIM-brl"/>
</dbReference>
<dbReference type="Pfam" id="PF03009">
    <property type="entry name" value="GDPD"/>
    <property type="match status" value="1"/>
</dbReference>
<sequence length="243" mass="28008">MKHQIWAHRGASGYMPENTLLSFDLAAKQHADGVELDIQYTKDKKIVVIHDENIDRTSNGTGWVKDYTFAQLRTFNFNKTHPEAGHADIPLMQEVFDLLKPTNLMINIELKTGIFDYEGIEEEIIEMVKANGFQDHVIYSSFNHYSALKVRQLDPNAKVAFLYEDGPIDMPEYAHKYGMNAIHPAVYNLRYQDVVEKAHKFGMAVNVWTVNDETLWAYCDKMKADAVITNYPDKARIFFEEHA</sequence>
<name>A0AB35U1F8_9FIRM</name>
<reference evidence="2 3" key="1">
    <citation type="submission" date="2022-03" db="EMBL/GenBank/DDBJ databases">
        <title>Novel taxa within the pig intestine.</title>
        <authorList>
            <person name="Wylensek D."/>
            <person name="Bishof K."/>
            <person name="Afrizal A."/>
            <person name="Clavel T."/>
        </authorList>
    </citation>
    <scope>NUCLEOTIDE SEQUENCE [LARGE SCALE GENOMIC DNA]</scope>
    <source>
        <strain evidence="2 3">CLA-KB-P133</strain>
    </source>
</reference>
<evidence type="ECO:0000313" key="3">
    <source>
        <dbReference type="Proteomes" id="UP001286174"/>
    </source>
</evidence>
<proteinExistence type="predicted"/>
<protein>
    <submittedName>
        <fullName evidence="2">Glycerophosphodiester phosphodiesterase</fullName>
    </submittedName>
</protein>
<dbReference type="SUPFAM" id="SSF51695">
    <property type="entry name" value="PLC-like phosphodiesterases"/>
    <property type="match status" value="1"/>
</dbReference>
<dbReference type="PANTHER" id="PTHR46211:SF1">
    <property type="entry name" value="GLYCEROPHOSPHODIESTER PHOSPHODIESTERASE, CYTOPLASMIC"/>
    <property type="match status" value="1"/>
</dbReference>
<dbReference type="Proteomes" id="UP001286174">
    <property type="component" value="Unassembled WGS sequence"/>
</dbReference>
<organism evidence="2 3">
    <name type="scientific">Grylomicrobium aquisgranensis</name>
    <dbReference type="NCBI Taxonomy" id="2926318"/>
    <lineage>
        <taxon>Bacteria</taxon>
        <taxon>Bacillati</taxon>
        <taxon>Bacillota</taxon>
        <taxon>Erysipelotrichia</taxon>
        <taxon>Erysipelotrichales</taxon>
        <taxon>Erysipelotrichaceae</taxon>
        <taxon>Grylomicrobium</taxon>
    </lineage>
</organism>
<dbReference type="EMBL" id="JALBUR010000010">
    <property type="protein sequence ID" value="MDX8419528.1"/>
    <property type="molecule type" value="Genomic_DNA"/>
</dbReference>
<gene>
    <name evidence="2" type="ORF">MOZ60_05415</name>
</gene>
<accession>A0AB35U1F8</accession>
<dbReference type="PROSITE" id="PS51704">
    <property type="entry name" value="GP_PDE"/>
    <property type="match status" value="1"/>
</dbReference>
<dbReference type="PANTHER" id="PTHR46211">
    <property type="entry name" value="GLYCEROPHOSPHORYL DIESTER PHOSPHODIESTERASE"/>
    <property type="match status" value="1"/>
</dbReference>
<evidence type="ECO:0000259" key="1">
    <source>
        <dbReference type="PROSITE" id="PS51704"/>
    </source>
</evidence>
<dbReference type="Gene3D" id="3.20.20.190">
    <property type="entry name" value="Phosphatidylinositol (PI) phosphodiesterase"/>
    <property type="match status" value="1"/>
</dbReference>
<dbReference type="GO" id="GO:0006629">
    <property type="term" value="P:lipid metabolic process"/>
    <property type="evidence" value="ECO:0007669"/>
    <property type="project" value="InterPro"/>
</dbReference>
<dbReference type="GO" id="GO:0008081">
    <property type="term" value="F:phosphoric diester hydrolase activity"/>
    <property type="evidence" value="ECO:0007669"/>
    <property type="project" value="InterPro"/>
</dbReference>
<evidence type="ECO:0000313" key="2">
    <source>
        <dbReference type="EMBL" id="MDX8419528.1"/>
    </source>
</evidence>
<dbReference type="InterPro" id="IPR030395">
    <property type="entry name" value="GP_PDE_dom"/>
</dbReference>
<dbReference type="CDD" id="cd08563">
    <property type="entry name" value="GDPD_TtGDE_like"/>
    <property type="match status" value="1"/>
</dbReference>
<dbReference type="RefSeq" id="WP_370595923.1">
    <property type="nucleotide sequence ID" value="NZ_JALBUR010000010.1"/>
</dbReference>
<feature type="domain" description="GP-PDE" evidence="1">
    <location>
        <begin position="3"/>
        <end position="239"/>
    </location>
</feature>
<comment type="caution">
    <text evidence="2">The sequence shown here is derived from an EMBL/GenBank/DDBJ whole genome shotgun (WGS) entry which is preliminary data.</text>
</comment>
<dbReference type="AlphaFoldDB" id="A0AB35U1F8"/>